<feature type="transmembrane region" description="Helical" evidence="4">
    <location>
        <begin position="107"/>
        <end position="124"/>
    </location>
</feature>
<evidence type="ECO:0000256" key="4">
    <source>
        <dbReference type="SAM" id="Phobius"/>
    </source>
</evidence>
<reference evidence="6 7" key="1">
    <citation type="submission" date="2020-12" db="EMBL/GenBank/DDBJ databases">
        <title>Oil enriched cultivation method for isolating marine PHA-producing bacteria.</title>
        <authorList>
            <person name="Zheng W."/>
            <person name="Yu S."/>
            <person name="Huang Y."/>
        </authorList>
    </citation>
    <scope>NUCLEOTIDE SEQUENCE [LARGE SCALE GENOMIC DNA]</scope>
    <source>
        <strain evidence="6 7">SN0-2</strain>
    </source>
</reference>
<proteinExistence type="predicted"/>
<keyword evidence="3" id="KW-0804">Transcription</keyword>
<dbReference type="PANTHER" id="PTHR43280">
    <property type="entry name" value="ARAC-FAMILY TRANSCRIPTIONAL REGULATOR"/>
    <property type="match status" value="1"/>
</dbReference>
<name>A0ABS3E518_9GAMM</name>
<feature type="transmembrane region" description="Helical" evidence="4">
    <location>
        <begin position="221"/>
        <end position="242"/>
    </location>
</feature>
<evidence type="ECO:0000256" key="2">
    <source>
        <dbReference type="ARBA" id="ARBA00023125"/>
    </source>
</evidence>
<dbReference type="PANTHER" id="PTHR43280:SF29">
    <property type="entry name" value="ARAC-FAMILY TRANSCRIPTIONAL REGULATOR"/>
    <property type="match status" value="1"/>
</dbReference>
<evidence type="ECO:0000256" key="3">
    <source>
        <dbReference type="ARBA" id="ARBA00023163"/>
    </source>
</evidence>
<comment type="caution">
    <text evidence="6">The sequence shown here is derived from an EMBL/GenBank/DDBJ whole genome shotgun (WGS) entry which is preliminary data.</text>
</comment>
<dbReference type="SMART" id="SM00342">
    <property type="entry name" value="HTH_ARAC"/>
    <property type="match status" value="1"/>
</dbReference>
<dbReference type="RefSeq" id="WP_207000336.1">
    <property type="nucleotide sequence ID" value="NZ_JAEKJR010000002.1"/>
</dbReference>
<dbReference type="PROSITE" id="PS00041">
    <property type="entry name" value="HTH_ARAC_FAMILY_1"/>
    <property type="match status" value="1"/>
</dbReference>
<keyword evidence="4" id="KW-0472">Membrane</keyword>
<keyword evidence="4" id="KW-0812">Transmembrane</keyword>
<keyword evidence="4" id="KW-1133">Transmembrane helix</keyword>
<dbReference type="Gene3D" id="1.10.10.60">
    <property type="entry name" value="Homeodomain-like"/>
    <property type="match status" value="2"/>
</dbReference>
<dbReference type="InterPro" id="IPR009057">
    <property type="entry name" value="Homeodomain-like_sf"/>
</dbReference>
<evidence type="ECO:0000259" key="5">
    <source>
        <dbReference type="PROSITE" id="PS01124"/>
    </source>
</evidence>
<feature type="transmembrane region" description="Helical" evidence="4">
    <location>
        <begin position="144"/>
        <end position="166"/>
    </location>
</feature>
<keyword evidence="7" id="KW-1185">Reference proteome</keyword>
<evidence type="ECO:0000313" key="6">
    <source>
        <dbReference type="EMBL" id="MBN8430395.1"/>
    </source>
</evidence>
<dbReference type="Pfam" id="PF12833">
    <property type="entry name" value="HTH_18"/>
    <property type="match status" value="1"/>
</dbReference>
<dbReference type="Proteomes" id="UP000664293">
    <property type="component" value="Unassembled WGS sequence"/>
</dbReference>
<feature type="domain" description="HTH araC/xylS-type" evidence="5">
    <location>
        <begin position="273"/>
        <end position="377"/>
    </location>
</feature>
<dbReference type="InterPro" id="IPR018060">
    <property type="entry name" value="HTH_AraC"/>
</dbReference>
<keyword evidence="2" id="KW-0238">DNA-binding</keyword>
<organism evidence="6 7">
    <name type="scientific">Microbulbifer salipaludis</name>
    <dbReference type="NCBI Taxonomy" id="187980"/>
    <lineage>
        <taxon>Bacteria</taxon>
        <taxon>Pseudomonadati</taxon>
        <taxon>Pseudomonadota</taxon>
        <taxon>Gammaproteobacteria</taxon>
        <taxon>Cellvibrionales</taxon>
        <taxon>Microbulbiferaceae</taxon>
        <taxon>Microbulbifer</taxon>
    </lineage>
</organism>
<feature type="transmembrane region" description="Helical" evidence="4">
    <location>
        <begin position="74"/>
        <end position="95"/>
    </location>
</feature>
<feature type="transmembrane region" description="Helical" evidence="4">
    <location>
        <begin position="38"/>
        <end position="59"/>
    </location>
</feature>
<feature type="transmembrane region" description="Helical" evidence="4">
    <location>
        <begin position="6"/>
        <end position="26"/>
    </location>
</feature>
<dbReference type="PROSITE" id="PS01124">
    <property type="entry name" value="HTH_ARAC_FAMILY_2"/>
    <property type="match status" value="1"/>
</dbReference>
<evidence type="ECO:0000256" key="1">
    <source>
        <dbReference type="ARBA" id="ARBA00023015"/>
    </source>
</evidence>
<dbReference type="InterPro" id="IPR018062">
    <property type="entry name" value="HTH_AraC-typ_CS"/>
</dbReference>
<feature type="transmembrane region" description="Helical" evidence="4">
    <location>
        <begin position="187"/>
        <end position="209"/>
    </location>
</feature>
<keyword evidence="1" id="KW-0805">Transcription regulation</keyword>
<protein>
    <submittedName>
        <fullName evidence="6">Helix-turn-helix transcriptional regulator</fullName>
    </submittedName>
</protein>
<dbReference type="SUPFAM" id="SSF46689">
    <property type="entry name" value="Homeodomain-like"/>
    <property type="match status" value="1"/>
</dbReference>
<gene>
    <name evidence="6" type="ORF">JF535_05950</name>
</gene>
<evidence type="ECO:0000313" key="7">
    <source>
        <dbReference type="Proteomes" id="UP000664293"/>
    </source>
</evidence>
<sequence>MTYFLFNIHDVVLLMTTAECLLLAIFQSALPTRSRHDGRLLTAFLIIVALASACTLVLWSDQFRSAPWGQQSLIPYLLFTALLLKGPAIYCYICALTRQNFSLSPHMALHAVPAVLAIACIAVFDISSSDLRHSTAPGEMPPAGAIAFVWDLASVTPFAYALAALRQVRRYRRELNNEYSHYSEVELNWLMVPVWGVCIAWAWTATVHIVAKFTSDYIADYMGIVDIYVSFVLVNAFFAYNVTYAQHLLATRPETASRKAAPEEDEPSKLSIEKVLNGMERERFYLKSNINIEQFSEKIGLPVKEVSTVINKHFGTNFFEYVNSYRIETAKTLLADPANSHMTVLDVLLESGFNSKSAFHRFFNRLVGMSPTEFRKKALSANPQAQTP</sequence>
<accession>A0ABS3E518</accession>
<dbReference type="EMBL" id="JAEKJR010000002">
    <property type="protein sequence ID" value="MBN8430395.1"/>
    <property type="molecule type" value="Genomic_DNA"/>
</dbReference>